<dbReference type="STRING" id="494026.PGLA_03080"/>
<dbReference type="AlphaFoldDB" id="A0A168N0L7"/>
<keyword evidence="2" id="KW-0812">Transmembrane</keyword>
<keyword evidence="2" id="KW-1133">Transmembrane helix</keyword>
<evidence type="ECO:0000313" key="3">
    <source>
        <dbReference type="EMBL" id="OAB45257.1"/>
    </source>
</evidence>
<dbReference type="Proteomes" id="UP000076967">
    <property type="component" value="Unassembled WGS sequence"/>
</dbReference>
<dbReference type="RefSeq" id="WP_068528526.1">
    <property type="nucleotide sequence ID" value="NZ_LVJH01000003.1"/>
</dbReference>
<feature type="transmembrane region" description="Helical" evidence="2">
    <location>
        <begin position="133"/>
        <end position="153"/>
    </location>
</feature>
<keyword evidence="2" id="KW-0472">Membrane</keyword>
<evidence type="ECO:0000313" key="4">
    <source>
        <dbReference type="Proteomes" id="UP000076967"/>
    </source>
</evidence>
<feature type="coiled-coil region" evidence="1">
    <location>
        <begin position="71"/>
        <end position="105"/>
    </location>
</feature>
<sequence>MIKEKLAKSLIKFLNFILKMDMLLPGGLGLGPKMPDEMYKRLAKEFFNRDVELENKIEKAIDSIQKSSTLLSELEGILNEKSKKLQEIKLEIEKQTKMSEEYQKLVEINRFGAEPILNSIKSTVNEGKSSERVINIVISMVSGALFFILGIFWKDIMIFFKNIF</sequence>
<gene>
    <name evidence="3" type="ORF">PGLA_03080</name>
</gene>
<evidence type="ECO:0000256" key="1">
    <source>
        <dbReference type="SAM" id="Coils"/>
    </source>
</evidence>
<name>A0A168N0L7_9BACL</name>
<keyword evidence="1" id="KW-0175">Coiled coil</keyword>
<reference evidence="3 4" key="1">
    <citation type="submission" date="2016-03" db="EMBL/GenBank/DDBJ databases">
        <title>Draft genome sequence of Paenibacillus glacialis DSM 22343.</title>
        <authorList>
            <person name="Shin S.-K."/>
            <person name="Yi H."/>
        </authorList>
    </citation>
    <scope>NUCLEOTIDE SEQUENCE [LARGE SCALE GENOMIC DNA]</scope>
    <source>
        <strain evidence="3 4">DSM 22343</strain>
    </source>
</reference>
<organism evidence="3 4">
    <name type="scientific">Paenibacillus glacialis</name>
    <dbReference type="NCBI Taxonomy" id="494026"/>
    <lineage>
        <taxon>Bacteria</taxon>
        <taxon>Bacillati</taxon>
        <taxon>Bacillota</taxon>
        <taxon>Bacilli</taxon>
        <taxon>Bacillales</taxon>
        <taxon>Paenibacillaceae</taxon>
        <taxon>Paenibacillus</taxon>
    </lineage>
</organism>
<accession>A0A168N0L7</accession>
<keyword evidence="4" id="KW-1185">Reference proteome</keyword>
<comment type="caution">
    <text evidence="3">The sequence shown here is derived from an EMBL/GenBank/DDBJ whole genome shotgun (WGS) entry which is preliminary data.</text>
</comment>
<evidence type="ECO:0000256" key="2">
    <source>
        <dbReference type="SAM" id="Phobius"/>
    </source>
</evidence>
<protein>
    <submittedName>
        <fullName evidence="3">Uncharacterized protein</fullName>
    </submittedName>
</protein>
<proteinExistence type="predicted"/>
<dbReference type="EMBL" id="LVJH01000003">
    <property type="protein sequence ID" value="OAB45257.1"/>
    <property type="molecule type" value="Genomic_DNA"/>
</dbReference>